<evidence type="ECO:0000313" key="2">
    <source>
        <dbReference type="Proteomes" id="UP001054945"/>
    </source>
</evidence>
<accession>A0AAV4N7B0</accession>
<dbReference type="AlphaFoldDB" id="A0AAV4N7B0"/>
<gene>
    <name evidence="1" type="ORF">CEXT_775051</name>
</gene>
<organism evidence="1 2">
    <name type="scientific">Caerostris extrusa</name>
    <name type="common">Bark spider</name>
    <name type="synonym">Caerostris bankana</name>
    <dbReference type="NCBI Taxonomy" id="172846"/>
    <lineage>
        <taxon>Eukaryota</taxon>
        <taxon>Metazoa</taxon>
        <taxon>Ecdysozoa</taxon>
        <taxon>Arthropoda</taxon>
        <taxon>Chelicerata</taxon>
        <taxon>Arachnida</taxon>
        <taxon>Araneae</taxon>
        <taxon>Araneomorphae</taxon>
        <taxon>Entelegynae</taxon>
        <taxon>Araneoidea</taxon>
        <taxon>Araneidae</taxon>
        <taxon>Caerostris</taxon>
    </lineage>
</organism>
<evidence type="ECO:0000313" key="1">
    <source>
        <dbReference type="EMBL" id="GIX80634.1"/>
    </source>
</evidence>
<keyword evidence="2" id="KW-1185">Reference proteome</keyword>
<protein>
    <submittedName>
        <fullName evidence="1">Uncharacterized protein</fullName>
    </submittedName>
</protein>
<dbReference type="EMBL" id="BPLR01003052">
    <property type="protein sequence ID" value="GIX80634.1"/>
    <property type="molecule type" value="Genomic_DNA"/>
</dbReference>
<name>A0AAV4N7B0_CAEEX</name>
<comment type="caution">
    <text evidence="1">The sequence shown here is derived from an EMBL/GenBank/DDBJ whole genome shotgun (WGS) entry which is preliminary data.</text>
</comment>
<sequence length="68" mass="7461">MKNGKIFPPDHPRFNSRWSDHLIRRILTTPGGSQFENNCDGVEWSTPCSLPAGRGAVCGAISCEADCR</sequence>
<proteinExistence type="predicted"/>
<reference evidence="1 2" key="1">
    <citation type="submission" date="2021-06" db="EMBL/GenBank/DDBJ databases">
        <title>Caerostris extrusa draft genome.</title>
        <authorList>
            <person name="Kono N."/>
            <person name="Arakawa K."/>
        </authorList>
    </citation>
    <scope>NUCLEOTIDE SEQUENCE [LARGE SCALE GENOMIC DNA]</scope>
</reference>
<dbReference type="Proteomes" id="UP001054945">
    <property type="component" value="Unassembled WGS sequence"/>
</dbReference>